<dbReference type="NCBIfam" id="NF004316">
    <property type="entry name" value="PRK05711.1"/>
    <property type="match status" value="1"/>
</dbReference>
<evidence type="ECO:0000256" key="2">
    <source>
        <dbReference type="ARBA" id="ARBA00012417"/>
    </source>
</evidence>
<evidence type="ECO:0000256" key="16">
    <source>
        <dbReference type="PIRSR" id="PIRSR606309-2"/>
    </source>
</evidence>
<feature type="active site" description="Proton acceptor" evidence="15">
    <location>
        <position position="159"/>
    </location>
</feature>
<dbReference type="SUPFAM" id="SSF53098">
    <property type="entry name" value="Ribonuclease H-like"/>
    <property type="match status" value="1"/>
</dbReference>
<comment type="function">
    <text evidence="18">DNA polymerase III is a complex, multichain enzyme responsible for most of the replicative synthesis in bacteria. The epsilon subunit contain the editing function and is a proofreading 3'-5' exonuclease.</text>
</comment>
<accession>A0AAU7P0J7</accession>
<name>A0AAU7P0J7_9GAMM</name>
<keyword evidence="5 18" id="KW-0548">Nucleotidyltransferase</keyword>
<feature type="binding site" evidence="16">
    <location>
        <position position="13"/>
    </location>
    <ligand>
        <name>substrate</name>
    </ligand>
</feature>
<keyword evidence="12 18" id="KW-0239">DNA-directed DNA polymerase</keyword>
<feature type="binding site" evidence="17">
    <location>
        <position position="13"/>
    </location>
    <ligand>
        <name>a divalent metal cation</name>
        <dbReference type="ChEBI" id="CHEBI:60240"/>
        <label>1</label>
        <note>catalytic</note>
    </ligand>
</feature>
<keyword evidence="13 17" id="KW-0464">Manganese</keyword>
<dbReference type="GO" id="GO:0003677">
    <property type="term" value="F:DNA binding"/>
    <property type="evidence" value="ECO:0007669"/>
    <property type="project" value="InterPro"/>
</dbReference>
<comment type="catalytic activity">
    <reaction evidence="14 18">
        <text>DNA(n) + a 2'-deoxyribonucleoside 5'-triphosphate = DNA(n+1) + diphosphate</text>
        <dbReference type="Rhea" id="RHEA:22508"/>
        <dbReference type="Rhea" id="RHEA-COMP:17339"/>
        <dbReference type="Rhea" id="RHEA-COMP:17340"/>
        <dbReference type="ChEBI" id="CHEBI:33019"/>
        <dbReference type="ChEBI" id="CHEBI:61560"/>
        <dbReference type="ChEBI" id="CHEBI:173112"/>
        <dbReference type="EC" id="2.7.7.7"/>
    </reaction>
</comment>
<keyword evidence="4 18" id="KW-0808">Transferase</keyword>
<dbReference type="NCBIfam" id="TIGR01406">
    <property type="entry name" value="dnaQ_proteo"/>
    <property type="match status" value="1"/>
</dbReference>
<sequence>MKAELSNRLVVIDCETTGLSIEAGHRIIEIGCVEMIDRKRTGNKFHAYLNPDRFMEEEVIRIHGITNEELLDKPRFKDIAKEFIEFITGSQLVIHNAPFDIGFLNNELSILEENLGRISDYCTIFDTLSYAENKHPGQRNNLDALCRRYHIDNSHRTFHGALLDAEILSDVAVLLTGGQESLFAEKEVHLGVSENGSMTPTVKSPRPVLRVIKATPGEIERHIQKLKEIKSSTGSCVWASDIPEISELLEIQNSLR</sequence>
<dbReference type="Pfam" id="PF00929">
    <property type="entry name" value="RNase_T"/>
    <property type="match status" value="1"/>
</dbReference>
<evidence type="ECO:0000313" key="21">
    <source>
        <dbReference type="Proteomes" id="UP001225378"/>
    </source>
</evidence>
<evidence type="ECO:0000256" key="15">
    <source>
        <dbReference type="PIRSR" id="PIRSR606309-1"/>
    </source>
</evidence>
<keyword evidence="10 18" id="KW-0269">Exonuclease</keyword>
<dbReference type="AlphaFoldDB" id="A0AAU7P0J7"/>
<keyword evidence="11 17" id="KW-0460">Magnesium</keyword>
<protein>
    <recommendedName>
        <fullName evidence="3 18">DNA polymerase III subunit epsilon</fullName>
        <ecNumber evidence="2 18">2.7.7.7</ecNumber>
    </recommendedName>
</protein>
<feature type="binding site" evidence="16">
    <location>
        <position position="164"/>
    </location>
    <ligand>
        <name>substrate</name>
    </ligand>
</feature>
<dbReference type="PANTHER" id="PTHR30231:SF41">
    <property type="entry name" value="DNA POLYMERASE III SUBUNIT EPSILON"/>
    <property type="match status" value="1"/>
</dbReference>
<dbReference type="InterPro" id="IPR006309">
    <property type="entry name" value="DnaQ_proteo"/>
</dbReference>
<dbReference type="KEGG" id="mech:Q9L42_020875"/>
<evidence type="ECO:0000256" key="11">
    <source>
        <dbReference type="ARBA" id="ARBA00022842"/>
    </source>
</evidence>
<feature type="binding site" evidence="16">
    <location>
        <position position="15"/>
    </location>
    <ligand>
        <name>substrate</name>
    </ligand>
</feature>
<dbReference type="GO" id="GO:0005829">
    <property type="term" value="C:cytosol"/>
    <property type="evidence" value="ECO:0007669"/>
    <property type="project" value="TreeGrafter"/>
</dbReference>
<dbReference type="EMBL" id="CP157744">
    <property type="protein sequence ID" value="XBS22763.1"/>
    <property type="molecule type" value="Genomic_DNA"/>
</dbReference>
<feature type="domain" description="Exonuclease" evidence="19">
    <location>
        <begin position="8"/>
        <end position="181"/>
    </location>
</feature>
<comment type="subunit">
    <text evidence="18">DNA polymerase III contains a core (composed of alpha, epsilon and theta chains) that associates with a tau subunit. This core dimerizes to form the POLIII' complex. PolIII' associates with the gamma complex (composed of gamma, delta, delta', psi and chi chains) and with the beta chain to form the complete DNA polymerase III complex.</text>
</comment>
<evidence type="ECO:0000256" key="5">
    <source>
        <dbReference type="ARBA" id="ARBA00022695"/>
    </source>
</evidence>
<dbReference type="InterPro" id="IPR006054">
    <property type="entry name" value="DnaQ"/>
</dbReference>
<dbReference type="InterPro" id="IPR036397">
    <property type="entry name" value="RNaseH_sf"/>
</dbReference>
<dbReference type="FunFam" id="3.30.420.10:FF:000012">
    <property type="entry name" value="DNA polymerase III subunit epsilon"/>
    <property type="match status" value="1"/>
</dbReference>
<evidence type="ECO:0000256" key="10">
    <source>
        <dbReference type="ARBA" id="ARBA00022839"/>
    </source>
</evidence>
<feature type="binding site" evidence="17">
    <location>
        <position position="15"/>
    </location>
    <ligand>
        <name>a divalent metal cation</name>
        <dbReference type="ChEBI" id="CHEBI:60240"/>
        <label>1</label>
        <note>catalytic</note>
    </ligand>
</feature>
<keyword evidence="8 17" id="KW-0479">Metal-binding</keyword>
<dbReference type="GO" id="GO:0008408">
    <property type="term" value="F:3'-5' exonuclease activity"/>
    <property type="evidence" value="ECO:0007669"/>
    <property type="project" value="TreeGrafter"/>
</dbReference>
<dbReference type="Proteomes" id="UP001225378">
    <property type="component" value="Plasmid unnamed2"/>
</dbReference>
<reference evidence="20 21" key="1">
    <citation type="journal article" date="2024" name="Microbiology">
        <title>Methylomarinum rosea sp. nov., a novel halophilic methanotrophic bacterium from the hypersaline Lake Elton.</title>
        <authorList>
            <person name="Suleimanov R.Z."/>
            <person name="Oshkin I.Y."/>
            <person name="Danilova O.V."/>
            <person name="Suzina N.E."/>
            <person name="Dedysh S.N."/>
        </authorList>
    </citation>
    <scope>NUCLEOTIDE SEQUENCE [LARGE SCALE GENOMIC DNA]</scope>
    <source>
        <strain evidence="20 21">Ch1-1</strain>
        <plasmid evidence="21">unnamed2</plasmid>
    </source>
</reference>
<dbReference type="PANTHER" id="PTHR30231">
    <property type="entry name" value="DNA POLYMERASE III SUBUNIT EPSILON"/>
    <property type="match status" value="1"/>
</dbReference>
<keyword evidence="9 18" id="KW-0378">Hydrolase</keyword>
<geneLocation type="plasmid" evidence="20 21">
    <name>unnamed2</name>
</geneLocation>
<evidence type="ECO:0000256" key="6">
    <source>
        <dbReference type="ARBA" id="ARBA00022705"/>
    </source>
</evidence>
<feature type="binding site" evidence="17">
    <location>
        <position position="164"/>
    </location>
    <ligand>
        <name>a divalent metal cation</name>
        <dbReference type="ChEBI" id="CHEBI:60240"/>
        <label>1</label>
        <note>catalytic</note>
    </ligand>
</feature>
<dbReference type="GO" id="GO:0003887">
    <property type="term" value="F:DNA-directed DNA polymerase activity"/>
    <property type="evidence" value="ECO:0007669"/>
    <property type="project" value="UniProtKB-KW"/>
</dbReference>
<dbReference type="GO" id="GO:0045004">
    <property type="term" value="P:DNA replication proofreading"/>
    <property type="evidence" value="ECO:0007669"/>
    <property type="project" value="TreeGrafter"/>
</dbReference>
<comment type="cofactor">
    <cofactor evidence="1 18">
        <name>Mn(2+)</name>
        <dbReference type="ChEBI" id="CHEBI:29035"/>
    </cofactor>
</comment>
<evidence type="ECO:0000256" key="9">
    <source>
        <dbReference type="ARBA" id="ARBA00022801"/>
    </source>
</evidence>
<feature type="binding site" evidence="16">
    <location>
        <position position="63"/>
    </location>
    <ligand>
        <name>substrate</name>
    </ligand>
</feature>
<evidence type="ECO:0000256" key="1">
    <source>
        <dbReference type="ARBA" id="ARBA00001936"/>
    </source>
</evidence>
<evidence type="ECO:0000313" key="20">
    <source>
        <dbReference type="EMBL" id="XBS22763.1"/>
    </source>
</evidence>
<organism evidence="20 21">
    <name type="scientific">Methylomarinum roseum</name>
    <dbReference type="NCBI Taxonomy" id="3067653"/>
    <lineage>
        <taxon>Bacteria</taxon>
        <taxon>Pseudomonadati</taxon>
        <taxon>Pseudomonadota</taxon>
        <taxon>Gammaproteobacteria</taxon>
        <taxon>Methylococcales</taxon>
        <taxon>Methylococcaceae</taxon>
        <taxon>Methylomarinum</taxon>
    </lineage>
</organism>
<evidence type="ECO:0000256" key="8">
    <source>
        <dbReference type="ARBA" id="ARBA00022723"/>
    </source>
</evidence>
<keyword evidence="20" id="KW-0614">Plasmid</keyword>
<evidence type="ECO:0000256" key="4">
    <source>
        <dbReference type="ARBA" id="ARBA00022679"/>
    </source>
</evidence>
<dbReference type="InterPro" id="IPR013520">
    <property type="entry name" value="Ribonucl_H"/>
</dbReference>
<keyword evidence="21" id="KW-1185">Reference proteome</keyword>
<dbReference type="NCBIfam" id="TIGR00573">
    <property type="entry name" value="dnaq"/>
    <property type="match status" value="1"/>
</dbReference>
<keyword evidence="7 18" id="KW-0540">Nuclease</keyword>
<proteinExistence type="predicted"/>
<dbReference type="CDD" id="cd06131">
    <property type="entry name" value="DNA_pol_III_epsilon_Ecoli_like"/>
    <property type="match status" value="1"/>
</dbReference>
<evidence type="ECO:0000259" key="19">
    <source>
        <dbReference type="SMART" id="SM00479"/>
    </source>
</evidence>
<dbReference type="Gene3D" id="3.30.420.10">
    <property type="entry name" value="Ribonuclease H-like superfamily/Ribonuclease H"/>
    <property type="match status" value="1"/>
</dbReference>
<evidence type="ECO:0000256" key="12">
    <source>
        <dbReference type="ARBA" id="ARBA00022932"/>
    </source>
</evidence>
<dbReference type="GO" id="GO:0046872">
    <property type="term" value="F:metal ion binding"/>
    <property type="evidence" value="ECO:0007669"/>
    <property type="project" value="UniProtKB-KW"/>
</dbReference>
<feature type="binding site" evidence="16">
    <location>
        <position position="58"/>
    </location>
    <ligand>
        <name>substrate</name>
    </ligand>
</feature>
<dbReference type="SMART" id="SM00479">
    <property type="entry name" value="EXOIII"/>
    <property type="match status" value="1"/>
</dbReference>
<comment type="cofactor">
    <cofactor evidence="17">
        <name>Mg(2+)</name>
        <dbReference type="ChEBI" id="CHEBI:18420"/>
    </cofactor>
    <cofactor evidence="17">
        <name>Mn(2+)</name>
        <dbReference type="ChEBI" id="CHEBI:29035"/>
    </cofactor>
    <text evidence="17">Binds 2 divalent metal cations. Magnesium or manganese.</text>
</comment>
<evidence type="ECO:0000256" key="18">
    <source>
        <dbReference type="RuleBase" id="RU364087"/>
    </source>
</evidence>
<evidence type="ECO:0000256" key="7">
    <source>
        <dbReference type="ARBA" id="ARBA00022722"/>
    </source>
</evidence>
<evidence type="ECO:0000256" key="13">
    <source>
        <dbReference type="ARBA" id="ARBA00023211"/>
    </source>
</evidence>
<gene>
    <name evidence="18 20" type="primary">dnaQ</name>
    <name evidence="20" type="ORF">Q9L42_020875</name>
</gene>
<evidence type="ECO:0000256" key="3">
    <source>
        <dbReference type="ARBA" id="ARBA00020352"/>
    </source>
</evidence>
<dbReference type="RefSeq" id="WP_305906303.1">
    <property type="nucleotide sequence ID" value="NZ_CP157744.1"/>
</dbReference>
<dbReference type="InterPro" id="IPR012337">
    <property type="entry name" value="RNaseH-like_sf"/>
</dbReference>
<dbReference type="EC" id="2.7.7.7" evidence="2 18"/>
<keyword evidence="6 18" id="KW-0235">DNA replication</keyword>
<evidence type="ECO:0000256" key="14">
    <source>
        <dbReference type="ARBA" id="ARBA00049244"/>
    </source>
</evidence>
<evidence type="ECO:0000256" key="17">
    <source>
        <dbReference type="PIRSR" id="PIRSR606309-3"/>
    </source>
</evidence>